<sequence>MSTSGDNGSLSNRSLWTGVARIVLLEVNLRARQVTLGPNISNAMGAKSTMLAAVSNSTSNGSAAPILNAGISWPSPLTRWPASHW</sequence>
<accession>A0A915JKT9</accession>
<proteinExistence type="predicted"/>
<dbReference type="AlphaFoldDB" id="A0A915JKT9"/>
<protein>
    <submittedName>
        <fullName evidence="2">Uncharacterized protein</fullName>
    </submittedName>
</protein>
<evidence type="ECO:0000313" key="2">
    <source>
        <dbReference type="WBParaSite" id="nRc.2.0.1.t26692-RA"/>
    </source>
</evidence>
<organism evidence="1 2">
    <name type="scientific">Romanomermis culicivorax</name>
    <name type="common">Nematode worm</name>
    <dbReference type="NCBI Taxonomy" id="13658"/>
    <lineage>
        <taxon>Eukaryota</taxon>
        <taxon>Metazoa</taxon>
        <taxon>Ecdysozoa</taxon>
        <taxon>Nematoda</taxon>
        <taxon>Enoplea</taxon>
        <taxon>Dorylaimia</taxon>
        <taxon>Mermithida</taxon>
        <taxon>Mermithoidea</taxon>
        <taxon>Mermithidae</taxon>
        <taxon>Romanomermis</taxon>
    </lineage>
</organism>
<name>A0A915JKT9_ROMCU</name>
<keyword evidence="1" id="KW-1185">Reference proteome</keyword>
<dbReference type="Proteomes" id="UP000887565">
    <property type="component" value="Unplaced"/>
</dbReference>
<dbReference type="WBParaSite" id="nRc.2.0.1.t26692-RA">
    <property type="protein sequence ID" value="nRc.2.0.1.t26692-RA"/>
    <property type="gene ID" value="nRc.2.0.1.g26692"/>
</dbReference>
<evidence type="ECO:0000313" key="1">
    <source>
        <dbReference type="Proteomes" id="UP000887565"/>
    </source>
</evidence>
<reference evidence="2" key="1">
    <citation type="submission" date="2022-11" db="UniProtKB">
        <authorList>
            <consortium name="WormBaseParasite"/>
        </authorList>
    </citation>
    <scope>IDENTIFICATION</scope>
</reference>